<accession>A0A1F5JDZ9</accession>
<proteinExistence type="predicted"/>
<name>A0A1F5JDZ9_9BACT</name>
<dbReference type="InterPro" id="IPR052919">
    <property type="entry name" value="TA_system_RNase"/>
</dbReference>
<dbReference type="Proteomes" id="UP000177042">
    <property type="component" value="Unassembled WGS sequence"/>
</dbReference>
<evidence type="ECO:0000313" key="3">
    <source>
        <dbReference type="Proteomes" id="UP000177042"/>
    </source>
</evidence>
<dbReference type="AlphaFoldDB" id="A0A1F5JDZ9"/>
<dbReference type="PANTHER" id="PTHR36173:SF2">
    <property type="entry name" value="RIBONUCLEASE VAPC16"/>
    <property type="match status" value="1"/>
</dbReference>
<dbReference type="SUPFAM" id="SSF88723">
    <property type="entry name" value="PIN domain-like"/>
    <property type="match status" value="1"/>
</dbReference>
<dbReference type="PANTHER" id="PTHR36173">
    <property type="entry name" value="RIBONUCLEASE VAPC16-RELATED"/>
    <property type="match status" value="1"/>
</dbReference>
<dbReference type="Pfam" id="PF01850">
    <property type="entry name" value="PIN"/>
    <property type="match status" value="1"/>
</dbReference>
<dbReference type="CDD" id="cd09872">
    <property type="entry name" value="PIN_Sll0205-like"/>
    <property type="match status" value="1"/>
</dbReference>
<organism evidence="2 3">
    <name type="scientific">Candidatus Daviesbacteria bacterium RIFCSPHIGHO2_02_FULL_39_12</name>
    <dbReference type="NCBI Taxonomy" id="1797770"/>
    <lineage>
        <taxon>Bacteria</taxon>
        <taxon>Candidatus Daviesiibacteriota</taxon>
    </lineage>
</organism>
<dbReference type="Gene3D" id="3.40.50.1010">
    <property type="entry name" value="5'-nuclease"/>
    <property type="match status" value="1"/>
</dbReference>
<evidence type="ECO:0000259" key="1">
    <source>
        <dbReference type="Pfam" id="PF01850"/>
    </source>
</evidence>
<dbReference type="InterPro" id="IPR002716">
    <property type="entry name" value="PIN_dom"/>
</dbReference>
<sequence length="139" mass="15876">MNYLLDTHAFIWSLISPGKLSLKTKAIITSKENVSWVSAITFWEISLKYAIGKLDLKGAKPDELYKYATSAGFEIEDLQAETAASFYKLRRFRNEQSSSPNKDPFDLMLAWQAITLDYILATNDQGFADYKNYGLKTVW</sequence>
<dbReference type="EMBL" id="MFCX01000002">
    <property type="protein sequence ID" value="OGE26874.1"/>
    <property type="molecule type" value="Genomic_DNA"/>
</dbReference>
<protein>
    <recommendedName>
        <fullName evidence="1">PIN domain-containing protein</fullName>
    </recommendedName>
</protein>
<gene>
    <name evidence="2" type="ORF">A3C26_03155</name>
</gene>
<dbReference type="InterPro" id="IPR041705">
    <property type="entry name" value="PIN_Sll0205"/>
</dbReference>
<dbReference type="InterPro" id="IPR029060">
    <property type="entry name" value="PIN-like_dom_sf"/>
</dbReference>
<reference evidence="2 3" key="1">
    <citation type="journal article" date="2016" name="Nat. Commun.">
        <title>Thousands of microbial genomes shed light on interconnected biogeochemical processes in an aquifer system.</title>
        <authorList>
            <person name="Anantharaman K."/>
            <person name="Brown C.T."/>
            <person name="Hug L.A."/>
            <person name="Sharon I."/>
            <person name="Castelle C.J."/>
            <person name="Probst A.J."/>
            <person name="Thomas B.C."/>
            <person name="Singh A."/>
            <person name="Wilkins M.J."/>
            <person name="Karaoz U."/>
            <person name="Brodie E.L."/>
            <person name="Williams K.H."/>
            <person name="Hubbard S.S."/>
            <person name="Banfield J.F."/>
        </authorList>
    </citation>
    <scope>NUCLEOTIDE SEQUENCE [LARGE SCALE GENOMIC DNA]</scope>
</reference>
<feature type="domain" description="PIN" evidence="1">
    <location>
        <begin position="3"/>
        <end position="131"/>
    </location>
</feature>
<comment type="caution">
    <text evidence="2">The sequence shown here is derived from an EMBL/GenBank/DDBJ whole genome shotgun (WGS) entry which is preliminary data.</text>
</comment>
<evidence type="ECO:0000313" key="2">
    <source>
        <dbReference type="EMBL" id="OGE26874.1"/>
    </source>
</evidence>